<reference evidence="2" key="1">
    <citation type="submission" date="2016-10" db="EMBL/GenBank/DDBJ databases">
        <authorList>
            <person name="Varghese N."/>
            <person name="Submissions S."/>
        </authorList>
    </citation>
    <scope>NUCLEOTIDE SEQUENCE [LARGE SCALE GENOMIC DNA]</scope>
    <source>
        <strain evidence="2">VPI 5359</strain>
    </source>
</reference>
<proteinExistence type="predicted"/>
<dbReference type="Proteomes" id="UP000199652">
    <property type="component" value="Unassembled WGS sequence"/>
</dbReference>
<organism evidence="1 2">
    <name type="scientific">Eubacterium barkeri</name>
    <name type="common">Clostridium barkeri</name>
    <dbReference type="NCBI Taxonomy" id="1528"/>
    <lineage>
        <taxon>Bacteria</taxon>
        <taxon>Bacillati</taxon>
        <taxon>Bacillota</taxon>
        <taxon>Clostridia</taxon>
        <taxon>Eubacteriales</taxon>
        <taxon>Eubacteriaceae</taxon>
        <taxon>Eubacterium</taxon>
    </lineage>
</organism>
<evidence type="ECO:0000313" key="1">
    <source>
        <dbReference type="EMBL" id="SDX42369.1"/>
    </source>
</evidence>
<protein>
    <submittedName>
        <fullName evidence="1">Uncharacterized protein</fullName>
    </submittedName>
</protein>
<keyword evidence="2" id="KW-1185">Reference proteome</keyword>
<dbReference type="STRING" id="1528.SAMN04488579_102113"/>
<evidence type="ECO:0000313" key="2">
    <source>
        <dbReference type="Proteomes" id="UP000199652"/>
    </source>
</evidence>
<dbReference type="RefSeq" id="WP_090242843.1">
    <property type="nucleotide sequence ID" value="NZ_FNOU01000002.1"/>
</dbReference>
<name>A0A1H3BMP0_EUBBA</name>
<sequence>MDLNYLIFKNQIKDSGGVIVEAGTPQNAQNFNHGRQETLAAAILAASNAVYAHWRQQDAENSEVVECTSSTALTAGTAATIAIPKVRNHTGYLPVIAITTASAAVAIKISDKQLNGFKLTAVGGDATVSVGVRGGMW</sequence>
<dbReference type="EMBL" id="FNOU01000002">
    <property type="protein sequence ID" value="SDX42369.1"/>
    <property type="molecule type" value="Genomic_DNA"/>
</dbReference>
<dbReference type="AlphaFoldDB" id="A0A1H3BMP0"/>
<gene>
    <name evidence="1" type="ORF">SAMN04488579_102113</name>
</gene>
<accession>A0A1H3BMP0</accession>